<evidence type="ECO:0000313" key="4">
    <source>
        <dbReference type="Proteomes" id="UP001500466"/>
    </source>
</evidence>
<sequence length="422" mass="46013">MNASHHGSRDPSWVALAAHRAWLDAEGGRLLRFGTAAAPAAGAGFAWLDASGTPDPASGVQLWITARMAHVYALAHLRGRPGAGPLADRGLAALDGPLRDAEHGGWYPAIPEPGKPSDGRKTAYGHAFVLLAAASLTVAGRAGAKALLADACDVMESRFWDDRRGWVRESWDRAWQEPEAYLGANANMHAVEAFLAAADATGDGVWRDRALRIAEFFVDHVARSQWWRVPEHFSADGHIVPEYHDTNRADPFRPYGTTPGHALEWARLLLNLEAALPDPPNWLAEAARWLFVVAVGAGWDADGQPGFVYTVDHDDRPVVHARMHWVIAEAICSAAALHRRTGDLVYEHWYRTWWDYCAQYVIDEHDGSWHHELDADNRPASTVWAGKPDIYHAYQATLLPQLPLAGSAAGAVRDAASGGEAA</sequence>
<dbReference type="Pfam" id="PF07221">
    <property type="entry name" value="GlcNAc_2-epim"/>
    <property type="match status" value="1"/>
</dbReference>
<dbReference type="InterPro" id="IPR008928">
    <property type="entry name" value="6-hairpin_glycosidase_sf"/>
</dbReference>
<dbReference type="Proteomes" id="UP001500466">
    <property type="component" value="Unassembled WGS sequence"/>
</dbReference>
<name>A0ABP9I8T3_9ACTN</name>
<accession>A0ABP9I8T3</accession>
<dbReference type="SUPFAM" id="SSF48208">
    <property type="entry name" value="Six-hairpin glycosidases"/>
    <property type="match status" value="1"/>
</dbReference>
<dbReference type="InterPro" id="IPR012341">
    <property type="entry name" value="6hp_glycosidase-like_sf"/>
</dbReference>
<keyword evidence="4" id="KW-1185">Reference proteome</keyword>
<gene>
    <name evidence="3" type="ORF">GCM10023205_72670</name>
</gene>
<dbReference type="PANTHER" id="PTHR15108">
    <property type="entry name" value="N-ACYLGLUCOSAMINE-2-EPIMERASE"/>
    <property type="match status" value="1"/>
</dbReference>
<organism evidence="3 4">
    <name type="scientific">Yinghuangia aomiensis</name>
    <dbReference type="NCBI Taxonomy" id="676205"/>
    <lineage>
        <taxon>Bacteria</taxon>
        <taxon>Bacillati</taxon>
        <taxon>Actinomycetota</taxon>
        <taxon>Actinomycetes</taxon>
        <taxon>Kitasatosporales</taxon>
        <taxon>Streptomycetaceae</taxon>
        <taxon>Yinghuangia</taxon>
    </lineage>
</organism>
<dbReference type="RefSeq" id="WP_345680095.1">
    <property type="nucleotide sequence ID" value="NZ_BAABHS010000040.1"/>
</dbReference>
<comment type="similarity">
    <text evidence="1">Belongs to the N-acylglucosamine 2-epimerase family.</text>
</comment>
<proteinExistence type="inferred from homology"/>
<dbReference type="InterPro" id="IPR010819">
    <property type="entry name" value="AGE/CE"/>
</dbReference>
<comment type="caution">
    <text evidence="3">The sequence shown here is derived from an EMBL/GenBank/DDBJ whole genome shotgun (WGS) entry which is preliminary data.</text>
</comment>
<dbReference type="EMBL" id="BAABHS010000040">
    <property type="protein sequence ID" value="GAA4990594.1"/>
    <property type="molecule type" value="Genomic_DNA"/>
</dbReference>
<protein>
    <submittedName>
        <fullName evidence="3">AGE family epimerase/isomerase</fullName>
    </submittedName>
</protein>
<reference evidence="4" key="1">
    <citation type="journal article" date="2019" name="Int. J. Syst. Evol. Microbiol.">
        <title>The Global Catalogue of Microorganisms (GCM) 10K type strain sequencing project: providing services to taxonomists for standard genome sequencing and annotation.</title>
        <authorList>
            <consortium name="The Broad Institute Genomics Platform"/>
            <consortium name="The Broad Institute Genome Sequencing Center for Infectious Disease"/>
            <person name="Wu L."/>
            <person name="Ma J."/>
        </authorList>
    </citation>
    <scope>NUCLEOTIDE SEQUENCE [LARGE SCALE GENOMIC DNA]</scope>
    <source>
        <strain evidence="4">JCM 17986</strain>
    </source>
</reference>
<evidence type="ECO:0000256" key="1">
    <source>
        <dbReference type="ARBA" id="ARBA00008558"/>
    </source>
</evidence>
<keyword evidence="2" id="KW-0413">Isomerase</keyword>
<dbReference type="Gene3D" id="1.50.10.10">
    <property type="match status" value="1"/>
</dbReference>
<evidence type="ECO:0000313" key="3">
    <source>
        <dbReference type="EMBL" id="GAA4990594.1"/>
    </source>
</evidence>
<evidence type="ECO:0000256" key="2">
    <source>
        <dbReference type="ARBA" id="ARBA00023235"/>
    </source>
</evidence>